<accession>A0A3D9S6X3</accession>
<dbReference type="Proteomes" id="UP000256304">
    <property type="component" value="Unassembled WGS sequence"/>
</dbReference>
<dbReference type="PRINTS" id="PR00344">
    <property type="entry name" value="BCTRLSENSOR"/>
</dbReference>
<dbReference type="SUPFAM" id="SSF55874">
    <property type="entry name" value="ATPase domain of HSP90 chaperone/DNA topoisomerase II/histidine kinase"/>
    <property type="match status" value="1"/>
</dbReference>
<dbReference type="PANTHER" id="PTHR45528:SF1">
    <property type="entry name" value="SENSOR HISTIDINE KINASE CPXA"/>
    <property type="match status" value="1"/>
</dbReference>
<dbReference type="CDD" id="cd00082">
    <property type="entry name" value="HisKA"/>
    <property type="match status" value="1"/>
</dbReference>
<sequence>MDWKRFYSLRVKLLLLLLQSAVASLVLVYLCRQLLQWLLIYNLLFWPLPWIVNHIGSYPVMITAGIIVFVVMFFLFSRGLTRYLKEIEVALQEIGSGQLDVALPVKAADELGAVAAGINGMASELRLYLEEIREGLDKIAEGQFDRPIPVRDGELADVADSINKMAARLSRSIEEERNAEKSKNDLITGVSHDLRTPLTSILGFLEVIEEDRYRDETELRHYVNIAYEKAQSLKKLIDDLFEYTRVNNGYPIRPAQLDLVGFLRQLAEEFVPAAEHAGVNIRITAKVERVIVWADGDLLVRSFENLLSNSIRYGAEGKEVVIAIGEEEGEAIVRFVNFGEPIPHSDLPFVFDRFYRVEQSRSKVTGGTGLGLAIVKSIIEAHGGRITAMSDMWQTVFEARFPLGSSSDLHLLSTSS</sequence>
<dbReference type="RefSeq" id="WP_116188432.1">
    <property type="nucleotide sequence ID" value="NZ_QTTN01000007.1"/>
</dbReference>
<dbReference type="InterPro" id="IPR036097">
    <property type="entry name" value="HisK_dim/P_sf"/>
</dbReference>
<dbReference type="EMBL" id="QTTN01000007">
    <property type="protein sequence ID" value="REE88916.1"/>
    <property type="molecule type" value="Genomic_DNA"/>
</dbReference>
<keyword evidence="11 14" id="KW-1133">Transmembrane helix</keyword>
<evidence type="ECO:0000259" key="16">
    <source>
        <dbReference type="PROSITE" id="PS50885"/>
    </source>
</evidence>
<keyword evidence="13 14" id="KW-0472">Membrane</keyword>
<dbReference type="InterPro" id="IPR003660">
    <property type="entry name" value="HAMP_dom"/>
</dbReference>
<comment type="caution">
    <text evidence="17">The sequence shown here is derived from an EMBL/GenBank/DDBJ whole genome shotgun (WGS) entry which is preliminary data.</text>
</comment>
<dbReference type="PROSITE" id="PS50885">
    <property type="entry name" value="HAMP"/>
    <property type="match status" value="2"/>
</dbReference>
<keyword evidence="4" id="KW-1003">Cell membrane</keyword>
<evidence type="ECO:0000256" key="2">
    <source>
        <dbReference type="ARBA" id="ARBA00004651"/>
    </source>
</evidence>
<keyword evidence="12" id="KW-0902">Two-component regulatory system</keyword>
<comment type="catalytic activity">
    <reaction evidence="1">
        <text>ATP + protein L-histidine = ADP + protein N-phospho-L-histidine.</text>
        <dbReference type="EC" id="2.7.13.3"/>
    </reaction>
</comment>
<comment type="subcellular location">
    <subcellularLocation>
        <location evidence="2">Cell membrane</location>
        <topology evidence="2">Multi-pass membrane protein</topology>
    </subcellularLocation>
</comment>
<evidence type="ECO:0000256" key="6">
    <source>
        <dbReference type="ARBA" id="ARBA00022679"/>
    </source>
</evidence>
<dbReference type="Pfam" id="PF02518">
    <property type="entry name" value="HATPase_c"/>
    <property type="match status" value="1"/>
</dbReference>
<keyword evidence="7 14" id="KW-0812">Transmembrane</keyword>
<dbReference type="PANTHER" id="PTHR45528">
    <property type="entry name" value="SENSOR HISTIDINE KINASE CPXA"/>
    <property type="match status" value="1"/>
</dbReference>
<dbReference type="InterPro" id="IPR003661">
    <property type="entry name" value="HisK_dim/P_dom"/>
</dbReference>
<organism evidence="17 18">
    <name type="scientific">Paenibacillus taihuensis</name>
    <dbReference type="NCBI Taxonomy" id="1156355"/>
    <lineage>
        <taxon>Bacteria</taxon>
        <taxon>Bacillati</taxon>
        <taxon>Bacillota</taxon>
        <taxon>Bacilli</taxon>
        <taxon>Bacillales</taxon>
        <taxon>Paenibacillaceae</taxon>
        <taxon>Paenibacillus</taxon>
    </lineage>
</organism>
<keyword evidence="5" id="KW-0597">Phosphoprotein</keyword>
<gene>
    <name evidence="17" type="ORF">A8990_10712</name>
</gene>
<dbReference type="OrthoDB" id="9792991at2"/>
<evidence type="ECO:0000256" key="1">
    <source>
        <dbReference type="ARBA" id="ARBA00000085"/>
    </source>
</evidence>
<keyword evidence="18" id="KW-1185">Reference proteome</keyword>
<protein>
    <recommendedName>
        <fullName evidence="3">histidine kinase</fullName>
        <ecNumber evidence="3">2.7.13.3</ecNumber>
    </recommendedName>
</protein>
<proteinExistence type="predicted"/>
<keyword evidence="6" id="KW-0808">Transferase</keyword>
<dbReference type="FunFam" id="3.30.565.10:FF:000013">
    <property type="entry name" value="Two-component sensor histidine kinase"/>
    <property type="match status" value="1"/>
</dbReference>
<dbReference type="SMART" id="SM00304">
    <property type="entry name" value="HAMP"/>
    <property type="match status" value="2"/>
</dbReference>
<dbReference type="SUPFAM" id="SSF47384">
    <property type="entry name" value="Homodimeric domain of signal transducing histidine kinase"/>
    <property type="match status" value="1"/>
</dbReference>
<dbReference type="GO" id="GO:0005886">
    <property type="term" value="C:plasma membrane"/>
    <property type="evidence" value="ECO:0007669"/>
    <property type="project" value="UniProtKB-SubCell"/>
</dbReference>
<reference evidence="17 18" key="1">
    <citation type="submission" date="2018-08" db="EMBL/GenBank/DDBJ databases">
        <title>Genomic Encyclopedia of Type Strains, Phase III (KMG-III): the genomes of soil and plant-associated and newly described type strains.</title>
        <authorList>
            <person name="Whitman W."/>
        </authorList>
    </citation>
    <scope>NUCLEOTIDE SEQUENCE [LARGE SCALE GENOMIC DNA]</scope>
    <source>
        <strain evidence="17 18">CGMCC 1.10966</strain>
    </source>
</reference>
<evidence type="ECO:0000256" key="10">
    <source>
        <dbReference type="ARBA" id="ARBA00022840"/>
    </source>
</evidence>
<feature type="transmembrane region" description="Helical" evidence="14">
    <location>
        <begin position="55"/>
        <end position="76"/>
    </location>
</feature>
<evidence type="ECO:0000256" key="4">
    <source>
        <dbReference type="ARBA" id="ARBA00022475"/>
    </source>
</evidence>
<evidence type="ECO:0000256" key="11">
    <source>
        <dbReference type="ARBA" id="ARBA00022989"/>
    </source>
</evidence>
<name>A0A3D9S6X3_9BACL</name>
<dbReference type="Pfam" id="PF00512">
    <property type="entry name" value="HisKA"/>
    <property type="match status" value="1"/>
</dbReference>
<dbReference type="GO" id="GO:0005524">
    <property type="term" value="F:ATP binding"/>
    <property type="evidence" value="ECO:0007669"/>
    <property type="project" value="UniProtKB-KW"/>
</dbReference>
<keyword evidence="8" id="KW-0547">Nucleotide-binding</keyword>
<keyword evidence="9" id="KW-0418">Kinase</keyword>
<evidence type="ECO:0000256" key="12">
    <source>
        <dbReference type="ARBA" id="ARBA00023012"/>
    </source>
</evidence>
<dbReference type="CDD" id="cd00075">
    <property type="entry name" value="HATPase"/>
    <property type="match status" value="1"/>
</dbReference>
<dbReference type="FunFam" id="1.10.287.130:FF:000008">
    <property type="entry name" value="Two-component sensor histidine kinase"/>
    <property type="match status" value="1"/>
</dbReference>
<evidence type="ECO:0000256" key="13">
    <source>
        <dbReference type="ARBA" id="ARBA00023136"/>
    </source>
</evidence>
<dbReference type="Gene3D" id="3.30.565.10">
    <property type="entry name" value="Histidine kinase-like ATPase, C-terminal domain"/>
    <property type="match status" value="1"/>
</dbReference>
<dbReference type="PROSITE" id="PS50109">
    <property type="entry name" value="HIS_KIN"/>
    <property type="match status" value="1"/>
</dbReference>
<evidence type="ECO:0000313" key="18">
    <source>
        <dbReference type="Proteomes" id="UP000256304"/>
    </source>
</evidence>
<evidence type="ECO:0000256" key="7">
    <source>
        <dbReference type="ARBA" id="ARBA00022692"/>
    </source>
</evidence>
<dbReference type="SUPFAM" id="SSF158472">
    <property type="entry name" value="HAMP domain-like"/>
    <property type="match status" value="1"/>
</dbReference>
<dbReference type="InterPro" id="IPR004358">
    <property type="entry name" value="Sig_transdc_His_kin-like_C"/>
</dbReference>
<evidence type="ECO:0000256" key="14">
    <source>
        <dbReference type="SAM" id="Phobius"/>
    </source>
</evidence>
<dbReference type="InterPro" id="IPR003594">
    <property type="entry name" value="HATPase_dom"/>
</dbReference>
<dbReference type="InterPro" id="IPR050398">
    <property type="entry name" value="HssS/ArlS-like"/>
</dbReference>
<dbReference type="SMART" id="SM00388">
    <property type="entry name" value="HisKA"/>
    <property type="match status" value="1"/>
</dbReference>
<dbReference type="GO" id="GO:0000155">
    <property type="term" value="F:phosphorelay sensor kinase activity"/>
    <property type="evidence" value="ECO:0007669"/>
    <property type="project" value="InterPro"/>
</dbReference>
<dbReference type="AlphaFoldDB" id="A0A3D9S6X3"/>
<dbReference type="SMART" id="SM00387">
    <property type="entry name" value="HATPase_c"/>
    <property type="match status" value="1"/>
</dbReference>
<evidence type="ECO:0000256" key="3">
    <source>
        <dbReference type="ARBA" id="ARBA00012438"/>
    </source>
</evidence>
<dbReference type="InterPro" id="IPR036890">
    <property type="entry name" value="HATPase_C_sf"/>
</dbReference>
<evidence type="ECO:0000313" key="17">
    <source>
        <dbReference type="EMBL" id="REE88916.1"/>
    </source>
</evidence>
<feature type="domain" description="HAMP" evidence="16">
    <location>
        <begin position="78"/>
        <end position="130"/>
    </location>
</feature>
<dbReference type="Gene3D" id="6.10.340.10">
    <property type="match status" value="2"/>
</dbReference>
<evidence type="ECO:0000259" key="15">
    <source>
        <dbReference type="PROSITE" id="PS50109"/>
    </source>
</evidence>
<feature type="transmembrane region" description="Helical" evidence="14">
    <location>
        <begin position="12"/>
        <end position="35"/>
    </location>
</feature>
<dbReference type="InterPro" id="IPR005467">
    <property type="entry name" value="His_kinase_dom"/>
</dbReference>
<evidence type="ECO:0000256" key="5">
    <source>
        <dbReference type="ARBA" id="ARBA00022553"/>
    </source>
</evidence>
<dbReference type="EC" id="2.7.13.3" evidence="3"/>
<dbReference type="CDD" id="cd06225">
    <property type="entry name" value="HAMP"/>
    <property type="match status" value="2"/>
</dbReference>
<feature type="domain" description="HAMP" evidence="16">
    <location>
        <begin position="131"/>
        <end position="174"/>
    </location>
</feature>
<evidence type="ECO:0000256" key="9">
    <source>
        <dbReference type="ARBA" id="ARBA00022777"/>
    </source>
</evidence>
<dbReference type="Pfam" id="PF00672">
    <property type="entry name" value="HAMP"/>
    <property type="match status" value="2"/>
</dbReference>
<keyword evidence="10" id="KW-0067">ATP-binding</keyword>
<evidence type="ECO:0000256" key="8">
    <source>
        <dbReference type="ARBA" id="ARBA00022741"/>
    </source>
</evidence>
<dbReference type="Gene3D" id="1.10.287.130">
    <property type="match status" value="1"/>
</dbReference>
<feature type="domain" description="Histidine kinase" evidence="15">
    <location>
        <begin position="189"/>
        <end position="405"/>
    </location>
</feature>